<dbReference type="Proteomes" id="UP000054538">
    <property type="component" value="Unassembled WGS sequence"/>
</dbReference>
<gene>
    <name evidence="1" type="ORF">PAXRUDRAFT_82301</name>
</gene>
<dbReference type="InParanoid" id="A0A0D0D291"/>
<feature type="non-terminal residue" evidence="1">
    <location>
        <position position="1"/>
    </location>
</feature>
<reference evidence="1 2" key="1">
    <citation type="submission" date="2014-04" db="EMBL/GenBank/DDBJ databases">
        <authorList>
            <consortium name="DOE Joint Genome Institute"/>
            <person name="Kuo A."/>
            <person name="Kohler A."/>
            <person name="Jargeat P."/>
            <person name="Nagy L.G."/>
            <person name="Floudas D."/>
            <person name="Copeland A."/>
            <person name="Barry K.W."/>
            <person name="Cichocki N."/>
            <person name="Veneault-Fourrey C."/>
            <person name="LaButti K."/>
            <person name="Lindquist E.A."/>
            <person name="Lipzen A."/>
            <person name="Lundell T."/>
            <person name="Morin E."/>
            <person name="Murat C."/>
            <person name="Sun H."/>
            <person name="Tunlid A."/>
            <person name="Henrissat B."/>
            <person name="Grigoriev I.V."/>
            <person name="Hibbett D.S."/>
            <person name="Martin F."/>
            <person name="Nordberg H.P."/>
            <person name="Cantor M.N."/>
            <person name="Hua S.X."/>
        </authorList>
    </citation>
    <scope>NUCLEOTIDE SEQUENCE [LARGE SCALE GENOMIC DNA]</scope>
    <source>
        <strain evidence="1 2">Ve08.2h10</strain>
    </source>
</reference>
<dbReference type="OrthoDB" id="2656687at2759"/>
<proteinExistence type="predicted"/>
<evidence type="ECO:0000313" key="2">
    <source>
        <dbReference type="Proteomes" id="UP000054538"/>
    </source>
</evidence>
<dbReference type="AlphaFoldDB" id="A0A0D0D291"/>
<evidence type="ECO:0000313" key="1">
    <source>
        <dbReference type="EMBL" id="KIK73974.1"/>
    </source>
</evidence>
<name>A0A0D0D291_9AGAM</name>
<sequence length="118" mass="14035">MDFLFICWFQHNSNFNAGWDAKRLHRLQFFGKDHATDAFGFVDPNSVICGVHLILAFALGSMNEYLGPSFIHQDPKMAGWHLDWQYFYINMFVDRDMFMHFRGGGIRHKMIHDWDKFL</sequence>
<reference evidence="2" key="2">
    <citation type="submission" date="2015-01" db="EMBL/GenBank/DDBJ databases">
        <title>Evolutionary Origins and Diversification of the Mycorrhizal Mutualists.</title>
        <authorList>
            <consortium name="DOE Joint Genome Institute"/>
            <consortium name="Mycorrhizal Genomics Consortium"/>
            <person name="Kohler A."/>
            <person name="Kuo A."/>
            <person name="Nagy L.G."/>
            <person name="Floudas D."/>
            <person name="Copeland A."/>
            <person name="Barry K.W."/>
            <person name="Cichocki N."/>
            <person name="Veneault-Fourrey C."/>
            <person name="LaButti K."/>
            <person name="Lindquist E.A."/>
            <person name="Lipzen A."/>
            <person name="Lundell T."/>
            <person name="Morin E."/>
            <person name="Murat C."/>
            <person name="Riley R."/>
            <person name="Ohm R."/>
            <person name="Sun H."/>
            <person name="Tunlid A."/>
            <person name="Henrissat B."/>
            <person name="Grigoriev I.V."/>
            <person name="Hibbett D.S."/>
            <person name="Martin F."/>
        </authorList>
    </citation>
    <scope>NUCLEOTIDE SEQUENCE [LARGE SCALE GENOMIC DNA]</scope>
    <source>
        <strain evidence="2">Ve08.2h10</strain>
    </source>
</reference>
<dbReference type="HOGENOM" id="CLU_163769_0_0_1"/>
<dbReference type="EMBL" id="KN829269">
    <property type="protein sequence ID" value="KIK73974.1"/>
    <property type="molecule type" value="Genomic_DNA"/>
</dbReference>
<protein>
    <submittedName>
        <fullName evidence="1">Uncharacterized protein</fullName>
    </submittedName>
</protein>
<keyword evidence="2" id="KW-1185">Reference proteome</keyword>
<accession>A0A0D0D291</accession>
<organism evidence="1 2">
    <name type="scientific">Paxillus rubicundulus Ve08.2h10</name>
    <dbReference type="NCBI Taxonomy" id="930991"/>
    <lineage>
        <taxon>Eukaryota</taxon>
        <taxon>Fungi</taxon>
        <taxon>Dikarya</taxon>
        <taxon>Basidiomycota</taxon>
        <taxon>Agaricomycotina</taxon>
        <taxon>Agaricomycetes</taxon>
        <taxon>Agaricomycetidae</taxon>
        <taxon>Boletales</taxon>
        <taxon>Paxilineae</taxon>
        <taxon>Paxillaceae</taxon>
        <taxon>Paxillus</taxon>
    </lineage>
</organism>